<evidence type="ECO:0000313" key="2">
    <source>
        <dbReference type="EMBL" id="CAK9034980.1"/>
    </source>
</evidence>
<evidence type="ECO:0000256" key="1">
    <source>
        <dbReference type="SAM" id="MobiDB-lite"/>
    </source>
</evidence>
<reference evidence="2 3" key="1">
    <citation type="submission" date="2024-02" db="EMBL/GenBank/DDBJ databases">
        <authorList>
            <person name="Chen Y."/>
            <person name="Shah S."/>
            <person name="Dougan E. K."/>
            <person name="Thang M."/>
            <person name="Chan C."/>
        </authorList>
    </citation>
    <scope>NUCLEOTIDE SEQUENCE [LARGE SCALE GENOMIC DNA]</scope>
</reference>
<evidence type="ECO:0000313" key="3">
    <source>
        <dbReference type="Proteomes" id="UP001642464"/>
    </source>
</evidence>
<dbReference type="Proteomes" id="UP001642464">
    <property type="component" value="Unassembled WGS sequence"/>
</dbReference>
<sequence length="764" mass="86344">MVKRRKGLSPDAPDFIPLEDRPRVSVVRCSLMGRIRVNDDTARRMVAQVLETAAERASKLAYRASTFLHYWVAERLAANEDVILNRDTLKQVHALFNAESAARRHRPSESMVQAFVATGAKHVDCTGLTNINDAARTELLTSVKNYDEIALEAHIAMYITAKYDVKRGHGSALATKVFRKSPGHFVTLPATLEGGVDRWNTVVREEHARFNEAKGAPGGILRYRRYMLQIIEERNQGRDPEKQYRAFSLLPQRKVGRGFISIDKKTCKELGVLAKQLFPNSDREWRSGVFNEEVDALFNRQGLKKSGKFRLGPTVKTNGVELHVLFETSNYPRYTEGRRRGQGKPLKAAEQTCPEELDPPSDFSGIALTDRSRMVAIDPGNTNPVTLARPIDPENTQTRFSKASLSKGWYTKQSKRSKMKRRGDRDTPNQINRELSEHPLKTSSVESLLPAVKLRFKHHDKTHTAASKKQRLKLRFEVKQAEERAINNTINWILRGGKHTGEREVDVVVFGDAGRMSGLKGTSVSAPMAKIKRLATRRGRVEGFQVYEVNEAYTSKRSSCCPGADTKNMVTSHKMDETADGRLVRSKVHGSRTTPFLATLGRGGLPDKHDPDTSIFGINPEFKSLGPFRPVQHEKCFECWKCRLTTKGSKDKFSVFKRKHKPPDPEPPDPVDQAIRERIENATARAEERLDKPIKLDIVEVERHLFMGRRYRCNIAGQPLTRQCFADHHSIFFQVGRSRYAAAGMTELTVMCTDCTRMATPQEK</sequence>
<feature type="region of interest" description="Disordered" evidence="1">
    <location>
        <begin position="376"/>
        <end position="442"/>
    </location>
</feature>
<protein>
    <submittedName>
        <fullName evidence="2">Uncharacterized protein</fullName>
    </submittedName>
</protein>
<keyword evidence="3" id="KW-1185">Reference proteome</keyword>
<organism evidence="2 3">
    <name type="scientific">Durusdinium trenchii</name>
    <dbReference type="NCBI Taxonomy" id="1381693"/>
    <lineage>
        <taxon>Eukaryota</taxon>
        <taxon>Sar</taxon>
        <taxon>Alveolata</taxon>
        <taxon>Dinophyceae</taxon>
        <taxon>Suessiales</taxon>
        <taxon>Symbiodiniaceae</taxon>
        <taxon>Durusdinium</taxon>
    </lineage>
</organism>
<comment type="caution">
    <text evidence="2">The sequence shown here is derived from an EMBL/GenBank/DDBJ whole genome shotgun (WGS) entry which is preliminary data.</text>
</comment>
<name>A0ABP0L788_9DINO</name>
<accession>A0ABP0L788</accession>
<feature type="compositionally biased region" description="Basic residues" evidence="1">
    <location>
        <begin position="413"/>
        <end position="422"/>
    </location>
</feature>
<gene>
    <name evidence="2" type="ORF">SCF082_LOCUS21098</name>
</gene>
<feature type="region of interest" description="Disordered" evidence="1">
    <location>
        <begin position="653"/>
        <end position="672"/>
    </location>
</feature>
<dbReference type="EMBL" id="CAXAMM010014914">
    <property type="protein sequence ID" value="CAK9034980.1"/>
    <property type="molecule type" value="Genomic_DNA"/>
</dbReference>
<feature type="compositionally biased region" description="Polar residues" evidence="1">
    <location>
        <begin position="394"/>
        <end position="404"/>
    </location>
</feature>
<feature type="region of interest" description="Disordered" evidence="1">
    <location>
        <begin position="335"/>
        <end position="362"/>
    </location>
</feature>
<proteinExistence type="predicted"/>